<evidence type="ECO:0000313" key="2">
    <source>
        <dbReference type="EMBL" id="KAB4313457.1"/>
    </source>
</evidence>
<comment type="caution">
    <text evidence="3">The sequence shown here is derived from an EMBL/GenBank/DDBJ whole genome shotgun (WGS) entry which is preliminary data.</text>
</comment>
<protein>
    <submittedName>
        <fullName evidence="3">Uncharacterized protein</fullName>
    </submittedName>
</protein>
<dbReference type="Proteomes" id="UP000284785">
    <property type="component" value="Unassembled WGS sequence"/>
</dbReference>
<proteinExistence type="predicted"/>
<evidence type="ECO:0000313" key="4">
    <source>
        <dbReference type="Proteomes" id="UP000284785"/>
    </source>
</evidence>
<organism evidence="3 4">
    <name type="scientific">Bacteroides thetaiotaomicron</name>
    <dbReference type="NCBI Taxonomy" id="818"/>
    <lineage>
        <taxon>Bacteria</taxon>
        <taxon>Pseudomonadati</taxon>
        <taxon>Bacteroidota</taxon>
        <taxon>Bacteroidia</taxon>
        <taxon>Bacteroidales</taxon>
        <taxon>Bacteroidaceae</taxon>
        <taxon>Bacteroides</taxon>
    </lineage>
</organism>
<name>A0A414HGN6_BACT4</name>
<evidence type="ECO:0000313" key="3">
    <source>
        <dbReference type="EMBL" id="RHD84314.1"/>
    </source>
</evidence>
<feature type="region of interest" description="Disordered" evidence="1">
    <location>
        <begin position="1"/>
        <end position="29"/>
    </location>
</feature>
<sequence length="73" mass="8433">MSRYKHSLSPRFLSGAEPPPHRCRRKASSVPDHKFIGAGRFQAAKIGKSKKKEGRIYIIYRFSLPIIDSLYER</sequence>
<reference evidence="2 5" key="2">
    <citation type="journal article" date="2019" name="Nat. Med.">
        <title>A library of human gut bacterial isolates paired with longitudinal multiomics data enables mechanistic microbiome research.</title>
        <authorList>
            <person name="Poyet M."/>
            <person name="Groussin M."/>
            <person name="Gibbons S.M."/>
            <person name="Avila-Pacheco J."/>
            <person name="Jiang X."/>
            <person name="Kearney S.M."/>
            <person name="Perrotta A.R."/>
            <person name="Berdy B."/>
            <person name="Zhao S."/>
            <person name="Lieberman T.D."/>
            <person name="Swanson P.K."/>
            <person name="Smith M."/>
            <person name="Roesemann S."/>
            <person name="Alexander J.E."/>
            <person name="Rich S.A."/>
            <person name="Livny J."/>
            <person name="Vlamakis H."/>
            <person name="Clish C."/>
            <person name="Bullock K."/>
            <person name="Deik A."/>
            <person name="Scott J."/>
            <person name="Pierce K.A."/>
            <person name="Xavier R.J."/>
            <person name="Alm E.J."/>
        </authorList>
    </citation>
    <scope>NUCLEOTIDE SEQUENCE [LARGE SCALE GENOMIC DNA]</scope>
    <source>
        <strain evidence="2 5">BIOML-A188</strain>
    </source>
</reference>
<evidence type="ECO:0000313" key="5">
    <source>
        <dbReference type="Proteomes" id="UP000440614"/>
    </source>
</evidence>
<dbReference type="Proteomes" id="UP000440614">
    <property type="component" value="Unassembled WGS sequence"/>
</dbReference>
<dbReference type="EMBL" id="WCSY01000009">
    <property type="protein sequence ID" value="KAB4313457.1"/>
    <property type="molecule type" value="Genomic_DNA"/>
</dbReference>
<accession>A0A414HGN6</accession>
<reference evidence="3 4" key="1">
    <citation type="submission" date="2018-08" db="EMBL/GenBank/DDBJ databases">
        <title>A genome reference for cultivated species of the human gut microbiota.</title>
        <authorList>
            <person name="Zou Y."/>
            <person name="Xue W."/>
            <person name="Luo G."/>
        </authorList>
    </citation>
    <scope>NUCLEOTIDE SEQUENCE [LARGE SCALE GENOMIC DNA]</scope>
    <source>
        <strain evidence="3 4">AM30-26</strain>
    </source>
</reference>
<gene>
    <name evidence="3" type="ORF">DW780_19125</name>
    <name evidence="2" type="ORF">GAO51_10310</name>
</gene>
<dbReference type="AlphaFoldDB" id="A0A414HGN6"/>
<evidence type="ECO:0000256" key="1">
    <source>
        <dbReference type="SAM" id="MobiDB-lite"/>
    </source>
</evidence>
<dbReference type="EMBL" id="QSJP01000020">
    <property type="protein sequence ID" value="RHD84314.1"/>
    <property type="molecule type" value="Genomic_DNA"/>
</dbReference>